<comment type="caution">
    <text evidence="7">The sequence shown here is derived from an EMBL/GenBank/DDBJ whole genome shotgun (WGS) entry which is preliminary data.</text>
</comment>
<feature type="chain" id="PRO_5005528456" evidence="3">
    <location>
        <begin position="25"/>
        <end position="596"/>
    </location>
</feature>
<evidence type="ECO:0000313" key="7">
    <source>
        <dbReference type="EMBL" id="KMZ74949.1"/>
    </source>
</evidence>
<sequence length="596" mass="66867">MRRGVGSALSVVAVVLVLFGRSLANDHTDYYEWDVAYMKASPLGVEQEVIGINKQFPGPLINSTTNYNVIINVQNDLDEPLLFTWDGVQQRRNSWQDGVLGTTCPIPAGWNWTYNFQVKDQIGSLFYFPTINFQRASGGFGGLTINNRIVIPVPFGQPDGDITIFIGDWYNQNHKELRKLLDDGKDLPMPDGVLMNGKGPYRYNTTLVPAGIDYETLNVHPGKTYRIRVHNVGVSTSLNFRIQDHKMLLVETEGSYTVQTNYTDLDIHVGQSYSFLVTMNQNASSDYYIVASARFVNESIWRRVTGVSILHYSNSKGKAKGPLPLPPNDEFDKTMSMNQARSIRWNVSAGAARPNPQGSFKYGQIEVTQLYVIKNMPPVSIHGKRRTTLNGISYSPPNTPLRLADEFHKKGVYTLDFPTKPLTGPPRIGRSIINGTYRGFMEIILQNNDTKVQSYHLDGYAFFVVGMDYGEWSESSRGTYNKWDGVARATTQVFPGAWTAILVSLDNVGIWNLRTVNLDTWYLGQEVYIKVVNPEDIEGKTELPLPDNALFCGLLQDKQKAQAVHFHRSSAVVNFGIGNLLILVLFMVVTVVFHLP</sequence>
<name>A0A0K9Q1B8_ZOSMR</name>
<dbReference type="FunFam" id="2.60.40.420:FF:000016">
    <property type="entry name" value="Monocopper oxidase-like protein"/>
    <property type="match status" value="1"/>
</dbReference>
<dbReference type="GO" id="GO:0016491">
    <property type="term" value="F:oxidoreductase activity"/>
    <property type="evidence" value="ECO:0000318"/>
    <property type="project" value="GO_Central"/>
</dbReference>
<evidence type="ECO:0000256" key="2">
    <source>
        <dbReference type="SAM" id="Phobius"/>
    </source>
</evidence>
<dbReference type="InterPro" id="IPR011707">
    <property type="entry name" value="Cu-oxidase-like_N"/>
</dbReference>
<dbReference type="AlphaFoldDB" id="A0A0K9Q1B8"/>
<comment type="similarity">
    <text evidence="1">Belongs to the multicopper oxidase family.</text>
</comment>
<feature type="transmembrane region" description="Helical" evidence="2">
    <location>
        <begin position="575"/>
        <end position="595"/>
    </location>
</feature>
<dbReference type="Pfam" id="PF07731">
    <property type="entry name" value="Cu-oxidase_2"/>
    <property type="match status" value="1"/>
</dbReference>
<evidence type="ECO:0000259" key="6">
    <source>
        <dbReference type="Pfam" id="PF07732"/>
    </source>
</evidence>
<dbReference type="Proteomes" id="UP000036987">
    <property type="component" value="Unassembled WGS sequence"/>
</dbReference>
<feature type="domain" description="Plastocyanin-like" evidence="6">
    <location>
        <begin position="35"/>
        <end position="148"/>
    </location>
</feature>
<dbReference type="SUPFAM" id="SSF49503">
    <property type="entry name" value="Cupredoxins"/>
    <property type="match status" value="3"/>
</dbReference>
<evidence type="ECO:0000256" key="3">
    <source>
        <dbReference type="SAM" id="SignalP"/>
    </source>
</evidence>
<dbReference type="PANTHER" id="PTHR11709:SF58">
    <property type="entry name" value="SKU5 SIMILAR 3"/>
    <property type="match status" value="1"/>
</dbReference>
<dbReference type="FunFam" id="2.60.40.420:FF:000012">
    <property type="entry name" value="Monocopper oxidase-like protein"/>
    <property type="match status" value="1"/>
</dbReference>
<evidence type="ECO:0000313" key="8">
    <source>
        <dbReference type="Proteomes" id="UP000036987"/>
    </source>
</evidence>
<dbReference type="CDD" id="cd13846">
    <property type="entry name" value="CuRO_1_AAO_like_1"/>
    <property type="match status" value="1"/>
</dbReference>
<keyword evidence="8" id="KW-1185">Reference proteome</keyword>
<protein>
    <submittedName>
        <fullName evidence="7">Laccase 6</fullName>
    </submittedName>
</protein>
<keyword evidence="3" id="KW-0732">Signal</keyword>
<dbReference type="Gene3D" id="2.60.40.420">
    <property type="entry name" value="Cupredoxins - blue copper proteins"/>
    <property type="match status" value="3"/>
</dbReference>
<keyword evidence="2" id="KW-0472">Membrane</keyword>
<dbReference type="GO" id="GO:0005507">
    <property type="term" value="F:copper ion binding"/>
    <property type="evidence" value="ECO:0007669"/>
    <property type="project" value="InterPro"/>
</dbReference>
<feature type="domain" description="Plastocyanin-like" evidence="5">
    <location>
        <begin position="399"/>
        <end position="534"/>
    </location>
</feature>
<dbReference type="Pfam" id="PF07732">
    <property type="entry name" value="Cu-oxidase_3"/>
    <property type="match status" value="1"/>
</dbReference>
<dbReference type="STRING" id="29655.A0A0K9Q1B8"/>
<keyword evidence="2" id="KW-1133">Transmembrane helix</keyword>
<dbReference type="OrthoDB" id="2121828at2759"/>
<dbReference type="PANTHER" id="PTHR11709">
    <property type="entry name" value="MULTI-COPPER OXIDASE"/>
    <property type="match status" value="1"/>
</dbReference>
<dbReference type="InterPro" id="IPR011706">
    <property type="entry name" value="Cu-oxidase_C"/>
</dbReference>
<dbReference type="InterPro" id="IPR045087">
    <property type="entry name" value="Cu-oxidase_fam"/>
</dbReference>
<evidence type="ECO:0000259" key="5">
    <source>
        <dbReference type="Pfam" id="PF07731"/>
    </source>
</evidence>
<dbReference type="InterPro" id="IPR034273">
    <property type="entry name" value="CuRO_1_AAO-like"/>
</dbReference>
<dbReference type="InterPro" id="IPR001117">
    <property type="entry name" value="Cu-oxidase_2nd"/>
</dbReference>
<dbReference type="EMBL" id="LFYR01000223">
    <property type="protein sequence ID" value="KMZ74949.1"/>
    <property type="molecule type" value="Genomic_DNA"/>
</dbReference>
<feature type="domain" description="Plastocyanin-like" evidence="4">
    <location>
        <begin position="161"/>
        <end position="315"/>
    </location>
</feature>
<dbReference type="Pfam" id="PF00394">
    <property type="entry name" value="Cu-oxidase"/>
    <property type="match status" value="1"/>
</dbReference>
<keyword evidence="2" id="KW-0812">Transmembrane</keyword>
<organism evidence="7 8">
    <name type="scientific">Zostera marina</name>
    <name type="common">Eelgrass</name>
    <dbReference type="NCBI Taxonomy" id="29655"/>
    <lineage>
        <taxon>Eukaryota</taxon>
        <taxon>Viridiplantae</taxon>
        <taxon>Streptophyta</taxon>
        <taxon>Embryophyta</taxon>
        <taxon>Tracheophyta</taxon>
        <taxon>Spermatophyta</taxon>
        <taxon>Magnoliopsida</taxon>
        <taxon>Liliopsida</taxon>
        <taxon>Zosteraceae</taxon>
        <taxon>Zostera</taxon>
    </lineage>
</organism>
<reference evidence="8" key="1">
    <citation type="journal article" date="2016" name="Nature">
        <title>The genome of the seagrass Zostera marina reveals angiosperm adaptation to the sea.</title>
        <authorList>
            <person name="Olsen J.L."/>
            <person name="Rouze P."/>
            <person name="Verhelst B."/>
            <person name="Lin Y.-C."/>
            <person name="Bayer T."/>
            <person name="Collen J."/>
            <person name="Dattolo E."/>
            <person name="De Paoli E."/>
            <person name="Dittami S."/>
            <person name="Maumus F."/>
            <person name="Michel G."/>
            <person name="Kersting A."/>
            <person name="Lauritano C."/>
            <person name="Lohaus R."/>
            <person name="Toepel M."/>
            <person name="Tonon T."/>
            <person name="Vanneste K."/>
            <person name="Amirebrahimi M."/>
            <person name="Brakel J."/>
            <person name="Bostroem C."/>
            <person name="Chovatia M."/>
            <person name="Grimwood J."/>
            <person name="Jenkins J.W."/>
            <person name="Jueterbock A."/>
            <person name="Mraz A."/>
            <person name="Stam W.T."/>
            <person name="Tice H."/>
            <person name="Bornberg-Bauer E."/>
            <person name="Green P.J."/>
            <person name="Pearson G.A."/>
            <person name="Procaccini G."/>
            <person name="Duarte C.M."/>
            <person name="Schmutz J."/>
            <person name="Reusch T.B.H."/>
            <person name="Van de Peer Y."/>
        </authorList>
    </citation>
    <scope>NUCLEOTIDE SEQUENCE [LARGE SCALE GENOMIC DNA]</scope>
    <source>
        <strain evidence="8">cv. Finnish</strain>
    </source>
</reference>
<proteinExistence type="inferred from homology"/>
<evidence type="ECO:0000259" key="4">
    <source>
        <dbReference type="Pfam" id="PF00394"/>
    </source>
</evidence>
<gene>
    <name evidence="7" type="ORF">ZOSMA_120G00410</name>
</gene>
<feature type="signal peptide" evidence="3">
    <location>
        <begin position="1"/>
        <end position="24"/>
    </location>
</feature>
<dbReference type="OMA" id="KNHTHLR"/>
<dbReference type="InterPro" id="IPR008972">
    <property type="entry name" value="Cupredoxin"/>
</dbReference>
<evidence type="ECO:0000256" key="1">
    <source>
        <dbReference type="ARBA" id="ARBA00010609"/>
    </source>
</evidence>
<accession>A0A0K9Q1B8</accession>